<evidence type="ECO:0000313" key="1">
    <source>
        <dbReference type="EMBL" id="GAA4397168.1"/>
    </source>
</evidence>
<dbReference type="Gene3D" id="2.40.110.10">
    <property type="entry name" value="Butyryl-CoA Dehydrogenase, subunit A, domain 2"/>
    <property type="match status" value="1"/>
</dbReference>
<accession>A0ABP8JWM1</accession>
<dbReference type="PANTHER" id="PTHR43884:SF12">
    <property type="entry name" value="ISOVALERYL-COA DEHYDROGENASE, MITOCHONDRIAL-RELATED"/>
    <property type="match status" value="1"/>
</dbReference>
<sequence>MTSLLAAAIEITDTVLAPQAATVDATGVIPAGHFAALADAGLYGIACSDQAGSAADVAETLVSGCRATGFVWAQHHGVLIAATAAGRRRLVAELAAGRTRAAVSYAGLASHGRTLRVRPDGGGYVLSGTAAMVTGWGLTDVLGVWAHDAEHGEDLMLLVPEPHRVAGIAARPLDLVAARASDTVALRWDGVRVGGDAVIGRRPAARPPSTEAAGSRLNGALSLGTCRAAVRVLAGVDDPEAHAAAAAGRRELDRVRAGLDAALGDLDRLYRLRGHAADLAVRLAAATVAATGSRAVLAGSDAERLTREALFCIVCATRPQIRSAVLARATGAAL</sequence>
<organism evidence="1 2">
    <name type="scientific">Tsukamurella soli</name>
    <dbReference type="NCBI Taxonomy" id="644556"/>
    <lineage>
        <taxon>Bacteria</taxon>
        <taxon>Bacillati</taxon>
        <taxon>Actinomycetota</taxon>
        <taxon>Actinomycetes</taxon>
        <taxon>Mycobacteriales</taxon>
        <taxon>Tsukamurellaceae</taxon>
        <taxon>Tsukamurella</taxon>
    </lineage>
</organism>
<comment type="caution">
    <text evidence="1">The sequence shown here is derived from an EMBL/GenBank/DDBJ whole genome shotgun (WGS) entry which is preliminary data.</text>
</comment>
<reference evidence="2" key="1">
    <citation type="journal article" date="2019" name="Int. J. Syst. Evol. Microbiol.">
        <title>The Global Catalogue of Microorganisms (GCM) 10K type strain sequencing project: providing services to taxonomists for standard genome sequencing and annotation.</title>
        <authorList>
            <consortium name="The Broad Institute Genomics Platform"/>
            <consortium name="The Broad Institute Genome Sequencing Center for Infectious Disease"/>
            <person name="Wu L."/>
            <person name="Ma J."/>
        </authorList>
    </citation>
    <scope>NUCLEOTIDE SEQUENCE [LARGE SCALE GENOMIC DNA]</scope>
    <source>
        <strain evidence="2">JCM 17688</strain>
    </source>
</reference>
<proteinExistence type="predicted"/>
<dbReference type="InterPro" id="IPR037069">
    <property type="entry name" value="AcylCoA_DH/ox_N_sf"/>
</dbReference>
<dbReference type="InterPro" id="IPR009100">
    <property type="entry name" value="AcylCoA_DH/oxidase_NM_dom_sf"/>
</dbReference>
<name>A0ABP8JWM1_9ACTN</name>
<evidence type="ECO:0000313" key="2">
    <source>
        <dbReference type="Proteomes" id="UP001500635"/>
    </source>
</evidence>
<dbReference type="InterPro" id="IPR046373">
    <property type="entry name" value="Acyl-CoA_Oxase/DH_mid-dom_sf"/>
</dbReference>
<dbReference type="RefSeq" id="WP_344997797.1">
    <property type="nucleotide sequence ID" value="NZ_BAABFR010000054.1"/>
</dbReference>
<protein>
    <submittedName>
        <fullName evidence="1">Acyl-CoA dehydrogenase family protein</fullName>
    </submittedName>
</protein>
<dbReference type="SUPFAM" id="SSF56645">
    <property type="entry name" value="Acyl-CoA dehydrogenase NM domain-like"/>
    <property type="match status" value="1"/>
</dbReference>
<dbReference type="Proteomes" id="UP001500635">
    <property type="component" value="Unassembled WGS sequence"/>
</dbReference>
<keyword evidence="2" id="KW-1185">Reference proteome</keyword>
<gene>
    <name evidence="1" type="ORF">GCM10023147_32230</name>
</gene>
<dbReference type="EMBL" id="BAABFR010000054">
    <property type="protein sequence ID" value="GAA4397168.1"/>
    <property type="molecule type" value="Genomic_DNA"/>
</dbReference>
<dbReference type="Gene3D" id="1.10.540.10">
    <property type="entry name" value="Acyl-CoA dehydrogenase/oxidase, N-terminal domain"/>
    <property type="match status" value="1"/>
</dbReference>
<dbReference type="PANTHER" id="PTHR43884">
    <property type="entry name" value="ACYL-COA DEHYDROGENASE"/>
    <property type="match status" value="1"/>
</dbReference>